<evidence type="ECO:0000256" key="5">
    <source>
        <dbReference type="ARBA" id="ARBA00023136"/>
    </source>
</evidence>
<proteinExistence type="inferred from homology"/>
<dbReference type="InterPro" id="IPR051598">
    <property type="entry name" value="TSUP/Inactive_protease-like"/>
</dbReference>
<keyword evidence="9" id="KW-1185">Reference proteome</keyword>
<keyword evidence="5 6" id="KW-0472">Membrane</keyword>
<comment type="caution">
    <text evidence="8">The sequence shown here is derived from an EMBL/GenBank/DDBJ whole genome shotgun (WGS) entry which is preliminary data.</text>
</comment>
<feature type="transmembrane region" description="Helical" evidence="6">
    <location>
        <begin position="195"/>
        <end position="215"/>
    </location>
</feature>
<dbReference type="GO" id="GO:0005886">
    <property type="term" value="C:plasma membrane"/>
    <property type="evidence" value="ECO:0007669"/>
    <property type="project" value="UniProtKB-SubCell"/>
</dbReference>
<feature type="compositionally biased region" description="Basic and acidic residues" evidence="7">
    <location>
        <begin position="280"/>
        <end position="297"/>
    </location>
</feature>
<feature type="transmembrane region" description="Helical" evidence="6">
    <location>
        <begin position="96"/>
        <end position="114"/>
    </location>
</feature>
<reference evidence="8 9" key="1">
    <citation type="journal article" date="2017" name="Infect. Genet. Evol.">
        <title>The new phylogeny of the genus Mycobacterium: The old and the news.</title>
        <authorList>
            <person name="Tortoli E."/>
            <person name="Fedrizzi T."/>
            <person name="Meehan C.J."/>
            <person name="Trovato A."/>
            <person name="Grottola A."/>
            <person name="Giacobazzi E."/>
            <person name="Serpini G.F."/>
            <person name="Tagliazucchi S."/>
            <person name="Fabio A."/>
            <person name="Bettua C."/>
            <person name="Bertorelli R."/>
            <person name="Frascaro F."/>
            <person name="De Sanctis V."/>
            <person name="Pecorari M."/>
            <person name="Jousson O."/>
            <person name="Segata N."/>
            <person name="Cirillo D.M."/>
        </authorList>
    </citation>
    <scope>NUCLEOTIDE SEQUENCE [LARGE SCALE GENOMIC DNA]</scope>
    <source>
        <strain evidence="8 9">CIP1034565</strain>
    </source>
</reference>
<dbReference type="STRING" id="85968.GCA_900073015_00745"/>
<accession>A0A2G5P873</accession>
<dbReference type="OrthoDB" id="528320at2"/>
<sequence>MIALTVGLSVLVGVTLGLLGGGGAILMVPLLVYVAGMETKEAIATSLLVVGVTSAVAAIAHARGKRVRWKIAGVFGLAAMAGAFGGGLLAQFIPGYVLLAIFAVLMLGAGSAMLRPRREDAEVRPVKLPALLMIGLLVGVLSGLVGAGGGFMLVPALTLLAGLPMPVAVGTSLAVIAMQSFAGLAGHLAATAVDWRFAAMVTGAAVLGSLIGAPLASRIPPARLRAIFGWFVLFMAALVLGQEVHPAAGIAVATATLLVLLTRTVISAVRRRRAKKVRKTREDPRVIPPRVRSETRP</sequence>
<dbReference type="EMBL" id="PDCN02000016">
    <property type="protein sequence ID" value="PIB74558.1"/>
    <property type="molecule type" value="Genomic_DNA"/>
</dbReference>
<keyword evidence="3 6" id="KW-0812">Transmembrane</keyword>
<keyword evidence="6" id="KW-1003">Cell membrane</keyword>
<evidence type="ECO:0000256" key="4">
    <source>
        <dbReference type="ARBA" id="ARBA00022989"/>
    </source>
</evidence>
<feature type="transmembrane region" description="Helical" evidence="6">
    <location>
        <begin position="134"/>
        <end position="160"/>
    </location>
</feature>
<dbReference type="Pfam" id="PF01925">
    <property type="entry name" value="TauE"/>
    <property type="match status" value="1"/>
</dbReference>
<organism evidence="8 9">
    <name type="scientific">Mycolicibacterium brumae</name>
    <dbReference type="NCBI Taxonomy" id="85968"/>
    <lineage>
        <taxon>Bacteria</taxon>
        <taxon>Bacillati</taxon>
        <taxon>Actinomycetota</taxon>
        <taxon>Actinomycetes</taxon>
        <taxon>Mycobacteriales</taxon>
        <taxon>Mycobacteriaceae</taxon>
        <taxon>Mycolicibacterium</taxon>
    </lineage>
</organism>
<dbReference type="AlphaFoldDB" id="A0A2G5P873"/>
<feature type="transmembrane region" description="Helical" evidence="6">
    <location>
        <begin position="69"/>
        <end position="89"/>
    </location>
</feature>
<name>A0A2G5P873_9MYCO</name>
<evidence type="ECO:0000256" key="1">
    <source>
        <dbReference type="ARBA" id="ARBA00004141"/>
    </source>
</evidence>
<gene>
    <name evidence="8" type="ORF">CQY22_012735</name>
</gene>
<protein>
    <recommendedName>
        <fullName evidence="6">Probable membrane transporter protein</fullName>
    </recommendedName>
</protein>
<evidence type="ECO:0000256" key="2">
    <source>
        <dbReference type="ARBA" id="ARBA00009142"/>
    </source>
</evidence>
<evidence type="ECO:0000313" key="8">
    <source>
        <dbReference type="EMBL" id="PIB74558.1"/>
    </source>
</evidence>
<dbReference type="RefSeq" id="WP_090586197.1">
    <property type="nucleotide sequence ID" value="NZ_CP104302.1"/>
</dbReference>
<evidence type="ECO:0000313" key="9">
    <source>
        <dbReference type="Proteomes" id="UP000230551"/>
    </source>
</evidence>
<feature type="transmembrane region" description="Helical" evidence="6">
    <location>
        <begin position="42"/>
        <end position="63"/>
    </location>
</feature>
<dbReference type="Proteomes" id="UP000230551">
    <property type="component" value="Unassembled WGS sequence"/>
</dbReference>
<comment type="similarity">
    <text evidence="2 6">Belongs to the 4-toluene sulfonate uptake permease (TSUP) (TC 2.A.102) family.</text>
</comment>
<evidence type="ECO:0000256" key="6">
    <source>
        <dbReference type="RuleBase" id="RU363041"/>
    </source>
</evidence>
<keyword evidence="4 6" id="KW-1133">Transmembrane helix</keyword>
<evidence type="ECO:0000256" key="7">
    <source>
        <dbReference type="SAM" id="MobiDB-lite"/>
    </source>
</evidence>
<feature type="transmembrane region" description="Helical" evidence="6">
    <location>
        <begin position="6"/>
        <end position="35"/>
    </location>
</feature>
<evidence type="ECO:0000256" key="3">
    <source>
        <dbReference type="ARBA" id="ARBA00022692"/>
    </source>
</evidence>
<feature type="region of interest" description="Disordered" evidence="7">
    <location>
        <begin position="276"/>
        <end position="297"/>
    </location>
</feature>
<comment type="subcellular location">
    <subcellularLocation>
        <location evidence="6">Cell membrane</location>
        <topology evidence="6">Multi-pass membrane protein</topology>
    </subcellularLocation>
    <subcellularLocation>
        <location evidence="1">Membrane</location>
        <topology evidence="1">Multi-pass membrane protein</topology>
    </subcellularLocation>
</comment>
<dbReference type="PANTHER" id="PTHR43701:SF2">
    <property type="entry name" value="MEMBRANE TRANSPORTER PROTEIN YJNA-RELATED"/>
    <property type="match status" value="1"/>
</dbReference>
<feature type="transmembrane region" description="Helical" evidence="6">
    <location>
        <begin position="247"/>
        <end position="269"/>
    </location>
</feature>
<dbReference type="PANTHER" id="PTHR43701">
    <property type="entry name" value="MEMBRANE TRANSPORTER PROTEIN MJ0441-RELATED"/>
    <property type="match status" value="1"/>
</dbReference>
<feature type="transmembrane region" description="Helical" evidence="6">
    <location>
        <begin position="222"/>
        <end position="241"/>
    </location>
</feature>
<dbReference type="InterPro" id="IPR002781">
    <property type="entry name" value="TM_pro_TauE-like"/>
</dbReference>